<dbReference type="InterPro" id="IPR003593">
    <property type="entry name" value="AAA+_ATPase"/>
</dbReference>
<dbReference type="InterPro" id="IPR027417">
    <property type="entry name" value="P-loop_NTPase"/>
</dbReference>
<dbReference type="GO" id="GO:0016887">
    <property type="term" value="F:ATP hydrolysis activity"/>
    <property type="evidence" value="ECO:0007669"/>
    <property type="project" value="InterPro"/>
</dbReference>
<dbReference type="PANTHER" id="PTHR48041:SF119">
    <property type="entry name" value="ROA1P"/>
    <property type="match status" value="1"/>
</dbReference>
<evidence type="ECO:0000313" key="11">
    <source>
        <dbReference type="Proteomes" id="UP000518752"/>
    </source>
</evidence>
<dbReference type="InterPro" id="IPR043926">
    <property type="entry name" value="ABCG_dom"/>
</dbReference>
<dbReference type="OrthoDB" id="66620at2759"/>
<dbReference type="Pfam" id="PF19055">
    <property type="entry name" value="ABC2_membrane_7"/>
    <property type="match status" value="1"/>
</dbReference>
<keyword evidence="11" id="KW-1185">Reference proteome</keyword>
<reference evidence="10 11" key="1">
    <citation type="journal article" date="2020" name="ISME J.">
        <title>Uncovering the hidden diversity of litter-decomposition mechanisms in mushroom-forming fungi.</title>
        <authorList>
            <person name="Floudas D."/>
            <person name="Bentzer J."/>
            <person name="Ahren D."/>
            <person name="Johansson T."/>
            <person name="Persson P."/>
            <person name="Tunlid A."/>
        </authorList>
    </citation>
    <scope>NUCLEOTIDE SEQUENCE [LARGE SCALE GENOMIC DNA]</scope>
    <source>
        <strain evidence="10 11">CBS 406.79</strain>
    </source>
</reference>
<dbReference type="PROSITE" id="PS00211">
    <property type="entry name" value="ABC_TRANSPORTER_1"/>
    <property type="match status" value="2"/>
</dbReference>
<evidence type="ECO:0000256" key="8">
    <source>
        <dbReference type="SAM" id="Phobius"/>
    </source>
</evidence>
<feature type="transmembrane region" description="Helical" evidence="8">
    <location>
        <begin position="593"/>
        <end position="619"/>
    </location>
</feature>
<dbReference type="GO" id="GO:0140359">
    <property type="term" value="F:ABC-type transporter activity"/>
    <property type="evidence" value="ECO:0007669"/>
    <property type="project" value="InterPro"/>
</dbReference>
<comment type="subcellular location">
    <subcellularLocation>
        <location evidence="1">Membrane</location>
        <topology evidence="1">Multi-pass membrane protein</topology>
    </subcellularLocation>
</comment>
<dbReference type="GO" id="GO:0016020">
    <property type="term" value="C:membrane"/>
    <property type="evidence" value="ECO:0007669"/>
    <property type="project" value="UniProtKB-SubCell"/>
</dbReference>
<feature type="transmembrane region" description="Helical" evidence="8">
    <location>
        <begin position="1119"/>
        <end position="1146"/>
    </location>
</feature>
<evidence type="ECO:0000256" key="7">
    <source>
        <dbReference type="ARBA" id="ARBA00023136"/>
    </source>
</evidence>
<feature type="transmembrane region" description="Helical" evidence="8">
    <location>
        <begin position="1010"/>
        <end position="1029"/>
    </location>
</feature>
<protein>
    <recommendedName>
        <fullName evidence="9">ABC transporter domain-containing protein</fullName>
    </recommendedName>
</protein>
<accession>A0A8H5HAS7</accession>
<proteinExistence type="predicted"/>
<organism evidence="10 11">
    <name type="scientific">Collybiopsis confluens</name>
    <dbReference type="NCBI Taxonomy" id="2823264"/>
    <lineage>
        <taxon>Eukaryota</taxon>
        <taxon>Fungi</taxon>
        <taxon>Dikarya</taxon>
        <taxon>Basidiomycota</taxon>
        <taxon>Agaricomycotina</taxon>
        <taxon>Agaricomycetes</taxon>
        <taxon>Agaricomycetidae</taxon>
        <taxon>Agaricales</taxon>
        <taxon>Marasmiineae</taxon>
        <taxon>Omphalotaceae</taxon>
        <taxon>Collybiopsis</taxon>
    </lineage>
</organism>
<evidence type="ECO:0000256" key="5">
    <source>
        <dbReference type="ARBA" id="ARBA00022840"/>
    </source>
</evidence>
<feature type="domain" description="ABC transporter" evidence="9">
    <location>
        <begin position="659"/>
        <end position="917"/>
    </location>
</feature>
<feature type="transmembrane region" description="Helical" evidence="8">
    <location>
        <begin position="384"/>
        <end position="407"/>
    </location>
</feature>
<feature type="transmembrane region" description="Helical" evidence="8">
    <location>
        <begin position="534"/>
        <end position="553"/>
    </location>
</feature>
<dbReference type="Pfam" id="PF01061">
    <property type="entry name" value="ABC2_membrane"/>
    <property type="match status" value="2"/>
</dbReference>
<dbReference type="PANTHER" id="PTHR48041">
    <property type="entry name" value="ABC TRANSPORTER G FAMILY MEMBER 28"/>
    <property type="match status" value="1"/>
</dbReference>
<dbReference type="Proteomes" id="UP000518752">
    <property type="component" value="Unassembled WGS sequence"/>
</dbReference>
<keyword evidence="7 8" id="KW-0472">Membrane</keyword>
<dbReference type="PROSITE" id="PS50893">
    <property type="entry name" value="ABC_TRANSPORTER_2"/>
    <property type="match status" value="2"/>
</dbReference>
<dbReference type="Pfam" id="PF00005">
    <property type="entry name" value="ABC_tran"/>
    <property type="match status" value="2"/>
</dbReference>
<feature type="transmembrane region" description="Helical" evidence="8">
    <location>
        <begin position="1238"/>
        <end position="1257"/>
    </location>
</feature>
<dbReference type="InterPro" id="IPR003439">
    <property type="entry name" value="ABC_transporter-like_ATP-bd"/>
</dbReference>
<keyword evidence="4" id="KW-0547">Nucleotide-binding</keyword>
<comment type="caution">
    <text evidence="10">The sequence shown here is derived from an EMBL/GenBank/DDBJ whole genome shotgun (WGS) entry which is preliminary data.</text>
</comment>
<evidence type="ECO:0000256" key="6">
    <source>
        <dbReference type="ARBA" id="ARBA00022989"/>
    </source>
</evidence>
<evidence type="ECO:0000256" key="3">
    <source>
        <dbReference type="ARBA" id="ARBA00022692"/>
    </source>
</evidence>
<keyword evidence="2" id="KW-0813">Transport</keyword>
<feature type="transmembrane region" description="Helical" evidence="8">
    <location>
        <begin position="1049"/>
        <end position="1066"/>
    </location>
</feature>
<gene>
    <name evidence="10" type="ORF">D9757_007190</name>
</gene>
<keyword evidence="5" id="KW-0067">ATP-binding</keyword>
<dbReference type="EMBL" id="JAACJN010000067">
    <property type="protein sequence ID" value="KAF5379888.1"/>
    <property type="molecule type" value="Genomic_DNA"/>
</dbReference>
<evidence type="ECO:0000313" key="10">
    <source>
        <dbReference type="EMBL" id="KAF5379888.1"/>
    </source>
</evidence>
<dbReference type="InterPro" id="IPR017871">
    <property type="entry name" value="ABC_transporter-like_CS"/>
</dbReference>
<dbReference type="InterPro" id="IPR013525">
    <property type="entry name" value="ABC2_TM"/>
</dbReference>
<evidence type="ECO:0000256" key="4">
    <source>
        <dbReference type="ARBA" id="ARBA00022741"/>
    </source>
</evidence>
<evidence type="ECO:0000256" key="1">
    <source>
        <dbReference type="ARBA" id="ARBA00004141"/>
    </source>
</evidence>
<dbReference type="SUPFAM" id="SSF52540">
    <property type="entry name" value="P-loop containing nucleoside triphosphate hydrolases"/>
    <property type="match status" value="2"/>
</dbReference>
<dbReference type="SMART" id="SM00382">
    <property type="entry name" value="AAA"/>
    <property type="match status" value="2"/>
</dbReference>
<keyword evidence="6 8" id="KW-1133">Transmembrane helix</keyword>
<feature type="transmembrane region" description="Helical" evidence="8">
    <location>
        <begin position="1158"/>
        <end position="1178"/>
    </location>
</feature>
<dbReference type="AlphaFoldDB" id="A0A8H5HAS7"/>
<feature type="transmembrane region" description="Helical" evidence="8">
    <location>
        <begin position="502"/>
        <end position="528"/>
    </location>
</feature>
<name>A0A8H5HAS7_9AGAR</name>
<keyword evidence="3 8" id="KW-0812">Transmembrane</keyword>
<feature type="transmembrane region" description="Helical" evidence="8">
    <location>
        <begin position="471"/>
        <end position="490"/>
    </location>
</feature>
<feature type="domain" description="ABC transporter" evidence="9">
    <location>
        <begin position="57"/>
        <end position="297"/>
    </location>
</feature>
<evidence type="ECO:0000259" key="9">
    <source>
        <dbReference type="PROSITE" id="PS50893"/>
    </source>
</evidence>
<evidence type="ECO:0000256" key="2">
    <source>
        <dbReference type="ARBA" id="ARBA00022448"/>
    </source>
</evidence>
<sequence>MAAIEDIDLASPSTGRGWDIQDKHEEKISFTDVIPVDILMRQVSVNVTVPRSLFSRKQSSNVESASPTTKRILDRISADFPKGSLCAIMGGSGSGKTTLLNILSHHMRGSNMVLSGSVLYNGSPSLSSVTSAYVMQMDMLLPSLTVRETLLYAAALRLPSDTAEIERRNLVEEIILELGLKDCANTQVGDGASHRGCSGGERRRVSIGVQMLSNPSVLFLDEITTGLDATSAYQLIKMLKSLSSKGRLIILTIHQPRHDIFFLFDHITLLSQGFAVYSGPTSESVSWFQRLVPGAFSEQLNPADYLIGVAAVDNRTAQAELKTRAQLASLVEAWRKESLIRFPSDTCDTKFAEEPVKIVYPAGVSRQIRVLTSRTIRTTIRDPMGLSASWIEAITMGIVCGLVFLNLPKTLAGIRSREAALYISCALQGYLILLYDVYRLTGPSLSLFDREHSEGVVGVIPWIVSTRLARLLLEDVTVPFLFSVIFYFMCGFDADAGQFFRFYAVVLLNQFIAVSFAMSFSCGFFIQAASIPVYVRWIKWVAYCFYGFAALLANEFSDKLYDCPVSGDSATNPDCIQYNGNFILQNLSFHPHWYNIPVCALIICVVVFNLLAITLLQFWTVDVQIAGSHSFKDEDDSKRYQDESLLKEKGRDKAVAIDVDLVDIALIIDKVSIRNRFKMLKFPILHRVTTRFEAGAVNVIMGPSGSGKSSLLNVLALRLKSTPFTRYNSSGHLLLNGFHATDSQLRSLCSYVTQDDNSLLPYITVREMLRFAAGLRLPSNMSTKQKNDRAEEVIRMMGLSDCADFLIGNEFLKGISGGEKRRVSIAVQVLTEPRILIADEPTSGLDASTASSIMDVLSGLAVEGQRTIIITIHQSRSELFHRFGNLLLLAKGGRVAYSGKASTMIPYFSHLGYQCPSNCNPSDWALDLVSVDLRDPKAEEVSRAKVEEILEAYEPKVPITMESKRNSTPQSRSLPPDLIRLKKHPAPFHVAFPILIRRGLINFKRQPNLAIARIGQVLGLGIVSALFFAPLKRNYIAASVNIVGAIQEVLPLYFVGMLQNVALYPIERDVFYKEHDDGAYSVEAFFAVYVFLEVPFEILSSLLYSLLGSVAVNLPRTIPMYFIIALNCFCIVSCGESLGIIFNTLFQSTGFALNVTSVILSVGMFMGGLMSINMIGFLQGINYISPLKYATANMMAYALRGMVFTCDDSQKLADGQCPLATGEQVLDLYKLNVNPAPMLAALVGTSVVYRVVAYMILRLARTDFSASRHV</sequence>
<dbReference type="GO" id="GO:0005524">
    <property type="term" value="F:ATP binding"/>
    <property type="evidence" value="ECO:0007669"/>
    <property type="project" value="UniProtKB-KW"/>
</dbReference>
<dbReference type="Gene3D" id="3.40.50.300">
    <property type="entry name" value="P-loop containing nucleotide triphosphate hydrolases"/>
    <property type="match status" value="2"/>
</dbReference>
<feature type="transmembrane region" description="Helical" evidence="8">
    <location>
        <begin position="1086"/>
        <end position="1107"/>
    </location>
</feature>
<dbReference type="InterPro" id="IPR050352">
    <property type="entry name" value="ABCG_transporters"/>
</dbReference>